<dbReference type="Proteomes" id="UP000298347">
    <property type="component" value="Unassembled WGS sequence"/>
</dbReference>
<keyword evidence="2" id="KW-1185">Reference proteome</keyword>
<dbReference type="EMBL" id="SRJD01000022">
    <property type="protein sequence ID" value="TGA96571.1"/>
    <property type="molecule type" value="Genomic_DNA"/>
</dbReference>
<evidence type="ECO:0000313" key="1">
    <source>
        <dbReference type="EMBL" id="TGA96571.1"/>
    </source>
</evidence>
<protein>
    <submittedName>
        <fullName evidence="1">Uncharacterized protein</fullName>
    </submittedName>
</protein>
<gene>
    <name evidence="1" type="ORF">E4665_14845</name>
</gene>
<reference evidence="1 2" key="1">
    <citation type="journal article" date="2015" name="Int. J. Syst. Evol. Microbiol.">
        <title>Sporolactobacillus shoreae sp. nov. and Sporolactobacillus spathodeae sp. nov., two spore-forming lactic acid bacteria isolated from tree barks in Thailand.</title>
        <authorList>
            <person name="Thamacharoensuk T."/>
            <person name="Kitahara M."/>
            <person name="Ohkuma M."/>
            <person name="Thongchul N."/>
            <person name="Tanasupawat S."/>
        </authorList>
    </citation>
    <scope>NUCLEOTIDE SEQUENCE [LARGE SCALE GENOMIC DNA]</scope>
    <source>
        <strain evidence="1 2">BK92</strain>
    </source>
</reference>
<dbReference type="RefSeq" id="WP_135349578.1">
    <property type="nucleotide sequence ID" value="NZ_SRJD01000022.1"/>
</dbReference>
<dbReference type="OrthoDB" id="5770817at2"/>
<name>A0A4Z0GLJ8_9BACL</name>
<organism evidence="1 2">
    <name type="scientific">Sporolactobacillus shoreae</name>
    <dbReference type="NCBI Taxonomy" id="1465501"/>
    <lineage>
        <taxon>Bacteria</taxon>
        <taxon>Bacillati</taxon>
        <taxon>Bacillota</taxon>
        <taxon>Bacilli</taxon>
        <taxon>Bacillales</taxon>
        <taxon>Sporolactobacillaceae</taxon>
        <taxon>Sporolactobacillus</taxon>
    </lineage>
</organism>
<accession>A0A4Z0GLJ8</accession>
<sequence length="91" mass="10853">MKWSEVRQQFPNRCVLIESLKAKSVHNERIIEEMSVVDDFDNGNDAWKIYKKLHDTDQSRELYIIHTNNEKIKILEQPYVGIRRKHEVSNG</sequence>
<proteinExistence type="predicted"/>
<comment type="caution">
    <text evidence="1">The sequence shown here is derived from an EMBL/GenBank/DDBJ whole genome shotgun (WGS) entry which is preliminary data.</text>
</comment>
<evidence type="ECO:0000313" key="2">
    <source>
        <dbReference type="Proteomes" id="UP000298347"/>
    </source>
</evidence>
<dbReference type="AlphaFoldDB" id="A0A4Z0GLJ8"/>